<dbReference type="PRINTS" id="PR00195">
    <property type="entry name" value="DYNAMIN"/>
</dbReference>
<feature type="compositionally biased region" description="Polar residues" evidence="1">
    <location>
        <begin position="31"/>
        <end position="58"/>
    </location>
</feature>
<dbReference type="GO" id="GO:0006897">
    <property type="term" value="P:endocytosis"/>
    <property type="evidence" value="ECO:0007669"/>
    <property type="project" value="TreeGrafter"/>
</dbReference>
<reference evidence="3" key="1">
    <citation type="submission" date="2018-03" db="EMBL/GenBank/DDBJ databases">
        <authorList>
            <person name="Guldener U."/>
        </authorList>
    </citation>
    <scope>NUCLEOTIDE SEQUENCE</scope>
</reference>
<comment type="caution">
    <text evidence="3">The sequence shown here is derived from an EMBL/GenBank/DDBJ whole genome shotgun (WGS) entry which is preliminary data.</text>
</comment>
<protein>
    <submittedName>
        <fullName evidence="3">Related to RBTMx2 protein</fullName>
    </submittedName>
</protein>
<feature type="region of interest" description="Disordered" evidence="1">
    <location>
        <begin position="1"/>
        <end position="74"/>
    </location>
</feature>
<dbReference type="GO" id="GO:0016020">
    <property type="term" value="C:membrane"/>
    <property type="evidence" value="ECO:0007669"/>
    <property type="project" value="TreeGrafter"/>
</dbReference>
<evidence type="ECO:0000313" key="4">
    <source>
        <dbReference type="Proteomes" id="UP001187734"/>
    </source>
</evidence>
<dbReference type="GO" id="GO:0003924">
    <property type="term" value="F:GTPase activity"/>
    <property type="evidence" value="ECO:0007669"/>
    <property type="project" value="TreeGrafter"/>
</dbReference>
<evidence type="ECO:0000259" key="2">
    <source>
        <dbReference type="PROSITE" id="PS51388"/>
    </source>
</evidence>
<dbReference type="GO" id="GO:0005739">
    <property type="term" value="C:mitochondrion"/>
    <property type="evidence" value="ECO:0007669"/>
    <property type="project" value="TreeGrafter"/>
</dbReference>
<dbReference type="Pfam" id="PF01031">
    <property type="entry name" value="Dynamin_M"/>
    <property type="match status" value="1"/>
</dbReference>
<organism evidence="3 4">
    <name type="scientific">Fusarium torulosum</name>
    <dbReference type="NCBI Taxonomy" id="33205"/>
    <lineage>
        <taxon>Eukaryota</taxon>
        <taxon>Fungi</taxon>
        <taxon>Dikarya</taxon>
        <taxon>Ascomycota</taxon>
        <taxon>Pezizomycotina</taxon>
        <taxon>Sordariomycetes</taxon>
        <taxon>Hypocreomycetidae</taxon>
        <taxon>Hypocreales</taxon>
        <taxon>Nectriaceae</taxon>
        <taxon>Fusarium</taxon>
    </lineage>
</organism>
<dbReference type="GO" id="GO:0000266">
    <property type="term" value="P:mitochondrial fission"/>
    <property type="evidence" value="ECO:0007669"/>
    <property type="project" value="TreeGrafter"/>
</dbReference>
<dbReference type="Pfam" id="PF00350">
    <property type="entry name" value="Dynamin_N"/>
    <property type="match status" value="1"/>
</dbReference>
<dbReference type="EMBL" id="ONZP01000046">
    <property type="protein sequence ID" value="SPJ71745.1"/>
    <property type="molecule type" value="Genomic_DNA"/>
</dbReference>
<dbReference type="PROSITE" id="PS51388">
    <property type="entry name" value="GED"/>
    <property type="match status" value="1"/>
</dbReference>
<keyword evidence="4" id="KW-1185">Reference proteome</keyword>
<evidence type="ECO:0000256" key="1">
    <source>
        <dbReference type="SAM" id="MobiDB-lite"/>
    </source>
</evidence>
<dbReference type="InterPro" id="IPR045063">
    <property type="entry name" value="Dynamin_N"/>
</dbReference>
<feature type="compositionally biased region" description="Polar residues" evidence="1">
    <location>
        <begin position="15"/>
        <end position="24"/>
    </location>
</feature>
<dbReference type="InterPro" id="IPR022812">
    <property type="entry name" value="Dynamin"/>
</dbReference>
<name>A0AAE8SDE6_9HYPO</name>
<dbReference type="GO" id="GO:0008017">
    <property type="term" value="F:microtubule binding"/>
    <property type="evidence" value="ECO:0007669"/>
    <property type="project" value="TreeGrafter"/>
</dbReference>
<dbReference type="Proteomes" id="UP001187734">
    <property type="component" value="Unassembled WGS sequence"/>
</dbReference>
<accession>A0AAE8SDE6</accession>
<dbReference type="Gene3D" id="3.40.50.300">
    <property type="entry name" value="P-loop containing nucleotide triphosphate hydrolases"/>
    <property type="match status" value="1"/>
</dbReference>
<dbReference type="GO" id="GO:0016559">
    <property type="term" value="P:peroxisome fission"/>
    <property type="evidence" value="ECO:0007669"/>
    <property type="project" value="TreeGrafter"/>
</dbReference>
<dbReference type="SUPFAM" id="SSF52540">
    <property type="entry name" value="P-loop containing nucleoside triphosphate hydrolases"/>
    <property type="match status" value="1"/>
</dbReference>
<dbReference type="PANTHER" id="PTHR11566">
    <property type="entry name" value="DYNAMIN"/>
    <property type="match status" value="1"/>
</dbReference>
<dbReference type="InterPro" id="IPR027417">
    <property type="entry name" value="P-loop_NTPase"/>
</dbReference>
<proteinExistence type="predicted"/>
<dbReference type="PANTHER" id="PTHR11566:SF21">
    <property type="entry name" value="DYNAMIN RELATED PROTEIN 1, ISOFORM A"/>
    <property type="match status" value="1"/>
</dbReference>
<evidence type="ECO:0000313" key="3">
    <source>
        <dbReference type="EMBL" id="SPJ71745.1"/>
    </source>
</evidence>
<sequence>MEQSPKPKIPKDSGDINNKINPSPENGDIPSASSDSPGIQALGSLNNQNGDSAQTSKSNNKDETEDSNIVKGDPFDNERRRILFNAINELQSHVVGEQSAGKSSLLRSLTDIPFPVKSGIGTHFPIRIVSRPTAQGSRERFSISVEKPPHDVQGLRRADPEAEKYRLEGDILTMSMFEAALQDLSENYIGIKKGSGQLKKNFVPDVVTVNLSGPNRSLLNILDLPGLVNSSVNINKSELAGTHRLAIEYISKPKNTIICTLPATAELSTQEVIEKCKEHVPDNRQLIGVFTKCDMVTSPKSLQTLISSTKTRAENSESAFENGMFVVCNEDDSENGVSGYQIEQRIFDKEPWSQIPAERRGTSKLKAHLGEVLTCQIEKAFPQLEHEIQSKLSKKYAQLAEMGDARTNLSQNQAYLNQFVRKYSEDAKLALSRPGQLESRDMDLRQKLGDLNTQFGKVMRWVGGVWAFGDGGIDPHTSCTRYKAVLDNNEINGKEKSEKAHQALYEMNCSPDDFRPALAKILAFEKYKGLESSEDFSNIIKKYMGRFGASQPPGVVNSDIYPVIYRRQVSKWGFIAQEHLERVRDALKLSYETILKSACPDTGSTSDLYNELKNRLHLMFENTFLKAQQDLKSYCKQETERVFLQTNNPEFIIKLDLWRSLRYARAFHDGSIAKNGQDHNLVSSQTLVNMWNSMDLSNETRMMLDIHDVVKVYYEVSLESFIRHVSHTIAEGFVMDKDGPLSKLTSDYVLQLSEKEIGEITKEDETTGEQRDKLKREIAKLEGAQKIAKDARDRVGKH</sequence>
<dbReference type="Gene3D" id="1.20.120.1240">
    <property type="entry name" value="Dynamin, middle domain"/>
    <property type="match status" value="1"/>
</dbReference>
<dbReference type="AlphaFoldDB" id="A0AAE8SDE6"/>
<dbReference type="InterPro" id="IPR000375">
    <property type="entry name" value="Dynamin_stalk"/>
</dbReference>
<dbReference type="GO" id="GO:0048312">
    <property type="term" value="P:intracellular distribution of mitochondria"/>
    <property type="evidence" value="ECO:0007669"/>
    <property type="project" value="TreeGrafter"/>
</dbReference>
<gene>
    <name evidence="3" type="ORF">FTOL_01473</name>
</gene>
<feature type="domain" description="GED" evidence="2">
    <location>
        <begin position="703"/>
        <end position="796"/>
    </location>
</feature>
<dbReference type="GO" id="GO:0005874">
    <property type="term" value="C:microtubule"/>
    <property type="evidence" value="ECO:0007669"/>
    <property type="project" value="TreeGrafter"/>
</dbReference>
<dbReference type="InterPro" id="IPR020850">
    <property type="entry name" value="GED_dom"/>
</dbReference>